<dbReference type="VEuPathDB" id="FungiDB:ASPFODRAFT_41446"/>
<proteinExistence type="predicted"/>
<feature type="domain" description="LysM" evidence="5">
    <location>
        <begin position="210"/>
        <end position="256"/>
    </location>
</feature>
<evidence type="ECO:0000256" key="2">
    <source>
        <dbReference type="ARBA" id="ARBA00023026"/>
    </source>
</evidence>
<dbReference type="SMART" id="SM00257">
    <property type="entry name" value="LysM"/>
    <property type="match status" value="2"/>
</dbReference>
<dbReference type="EMBL" id="KV878237">
    <property type="protein sequence ID" value="OJZ91016.1"/>
    <property type="molecule type" value="Genomic_DNA"/>
</dbReference>
<keyword evidence="1" id="KW-0147">Chitin-binding</keyword>
<name>A0A1M3TWD2_ASPLC</name>
<protein>
    <submittedName>
        <fullName evidence="6">Carbohydrate-binding module family 50 protein</fullName>
    </submittedName>
</protein>
<keyword evidence="4" id="KW-0732">Signal</keyword>
<dbReference type="OrthoDB" id="5985073at2759"/>
<feature type="chain" id="PRO_5012273797" evidence="4">
    <location>
        <begin position="19"/>
        <end position="356"/>
    </location>
</feature>
<dbReference type="SUPFAM" id="SSF54106">
    <property type="entry name" value="LysM domain"/>
    <property type="match status" value="2"/>
</dbReference>
<evidence type="ECO:0000256" key="3">
    <source>
        <dbReference type="SAM" id="MobiDB-lite"/>
    </source>
</evidence>
<gene>
    <name evidence="6" type="ORF">ASPFODRAFT_41446</name>
</gene>
<keyword evidence="2" id="KW-0843">Virulence</keyword>
<evidence type="ECO:0000256" key="4">
    <source>
        <dbReference type="SAM" id="SignalP"/>
    </source>
</evidence>
<dbReference type="PANTHER" id="PTHR34997">
    <property type="entry name" value="AM15"/>
    <property type="match status" value="1"/>
</dbReference>
<dbReference type="Pfam" id="PF01476">
    <property type="entry name" value="LysM"/>
    <property type="match status" value="3"/>
</dbReference>
<dbReference type="Proteomes" id="UP000184063">
    <property type="component" value="Unassembled WGS sequence"/>
</dbReference>
<dbReference type="PANTHER" id="PTHR34997:SF18">
    <property type="entry name" value="LYSM DOMAIN-CONTAINING PROTEIN"/>
    <property type="match status" value="1"/>
</dbReference>
<organism evidence="6 7">
    <name type="scientific">Aspergillus luchuensis (strain CBS 106.47)</name>
    <dbReference type="NCBI Taxonomy" id="1137211"/>
    <lineage>
        <taxon>Eukaryota</taxon>
        <taxon>Fungi</taxon>
        <taxon>Dikarya</taxon>
        <taxon>Ascomycota</taxon>
        <taxon>Pezizomycotina</taxon>
        <taxon>Eurotiomycetes</taxon>
        <taxon>Eurotiomycetidae</taxon>
        <taxon>Eurotiales</taxon>
        <taxon>Aspergillaceae</taxon>
        <taxon>Aspergillus</taxon>
        <taxon>Aspergillus subgen. Circumdati</taxon>
    </lineage>
</organism>
<evidence type="ECO:0000313" key="7">
    <source>
        <dbReference type="Proteomes" id="UP000184063"/>
    </source>
</evidence>
<evidence type="ECO:0000256" key="1">
    <source>
        <dbReference type="ARBA" id="ARBA00022669"/>
    </source>
</evidence>
<reference evidence="7" key="1">
    <citation type="journal article" date="2017" name="Genome Biol.">
        <title>Comparative genomics reveals high biological diversity and specific adaptations in the industrially and medically important fungal genus Aspergillus.</title>
        <authorList>
            <person name="de Vries R.P."/>
            <person name="Riley R."/>
            <person name="Wiebenga A."/>
            <person name="Aguilar-Osorio G."/>
            <person name="Amillis S."/>
            <person name="Uchima C.A."/>
            <person name="Anderluh G."/>
            <person name="Asadollahi M."/>
            <person name="Askin M."/>
            <person name="Barry K."/>
            <person name="Battaglia E."/>
            <person name="Bayram O."/>
            <person name="Benocci T."/>
            <person name="Braus-Stromeyer S.A."/>
            <person name="Caldana C."/>
            <person name="Canovas D."/>
            <person name="Cerqueira G.C."/>
            <person name="Chen F."/>
            <person name="Chen W."/>
            <person name="Choi C."/>
            <person name="Clum A."/>
            <person name="Dos Santos R.A."/>
            <person name="Damasio A.R."/>
            <person name="Diallinas G."/>
            <person name="Emri T."/>
            <person name="Fekete E."/>
            <person name="Flipphi M."/>
            <person name="Freyberg S."/>
            <person name="Gallo A."/>
            <person name="Gournas C."/>
            <person name="Habgood R."/>
            <person name="Hainaut M."/>
            <person name="Harispe M.L."/>
            <person name="Henrissat B."/>
            <person name="Hilden K.S."/>
            <person name="Hope R."/>
            <person name="Hossain A."/>
            <person name="Karabika E."/>
            <person name="Karaffa L."/>
            <person name="Karanyi Z."/>
            <person name="Krasevec N."/>
            <person name="Kuo A."/>
            <person name="Kusch H."/>
            <person name="LaButti K."/>
            <person name="Lagendijk E.L."/>
            <person name="Lapidus A."/>
            <person name="Levasseur A."/>
            <person name="Lindquist E."/>
            <person name="Lipzen A."/>
            <person name="Logrieco A.F."/>
            <person name="MacCabe A."/>
            <person name="Maekelae M.R."/>
            <person name="Malavazi I."/>
            <person name="Melin P."/>
            <person name="Meyer V."/>
            <person name="Mielnichuk N."/>
            <person name="Miskei M."/>
            <person name="Molnar A.P."/>
            <person name="Mule G."/>
            <person name="Ngan C.Y."/>
            <person name="Orejas M."/>
            <person name="Orosz E."/>
            <person name="Ouedraogo J.P."/>
            <person name="Overkamp K.M."/>
            <person name="Park H.-S."/>
            <person name="Perrone G."/>
            <person name="Piumi F."/>
            <person name="Punt P.J."/>
            <person name="Ram A.F."/>
            <person name="Ramon A."/>
            <person name="Rauscher S."/>
            <person name="Record E."/>
            <person name="Riano-Pachon D.M."/>
            <person name="Robert V."/>
            <person name="Roehrig J."/>
            <person name="Ruller R."/>
            <person name="Salamov A."/>
            <person name="Salih N.S."/>
            <person name="Samson R.A."/>
            <person name="Sandor E."/>
            <person name="Sanguinetti M."/>
            <person name="Schuetze T."/>
            <person name="Sepcic K."/>
            <person name="Shelest E."/>
            <person name="Sherlock G."/>
            <person name="Sophianopoulou V."/>
            <person name="Squina F.M."/>
            <person name="Sun H."/>
            <person name="Susca A."/>
            <person name="Todd R.B."/>
            <person name="Tsang A."/>
            <person name="Unkles S.E."/>
            <person name="van de Wiele N."/>
            <person name="van Rossen-Uffink D."/>
            <person name="Oliveira J.V."/>
            <person name="Vesth T.C."/>
            <person name="Visser J."/>
            <person name="Yu J.-H."/>
            <person name="Zhou M."/>
            <person name="Andersen M.R."/>
            <person name="Archer D.B."/>
            <person name="Baker S.E."/>
            <person name="Benoit I."/>
            <person name="Brakhage A.A."/>
            <person name="Braus G.H."/>
            <person name="Fischer R."/>
            <person name="Frisvad J.C."/>
            <person name="Goldman G.H."/>
            <person name="Houbraken J."/>
            <person name="Oakley B."/>
            <person name="Pocsi I."/>
            <person name="Scazzocchio C."/>
            <person name="Seiboth B."/>
            <person name="vanKuyk P.A."/>
            <person name="Wortman J."/>
            <person name="Dyer P.S."/>
            <person name="Grigoriev I.V."/>
        </authorList>
    </citation>
    <scope>NUCLEOTIDE SEQUENCE [LARGE SCALE GENOMIC DNA]</scope>
    <source>
        <strain evidence="7">CBS 106.47</strain>
    </source>
</reference>
<feature type="signal peptide" evidence="4">
    <location>
        <begin position="1"/>
        <end position="18"/>
    </location>
</feature>
<dbReference type="InterPro" id="IPR018392">
    <property type="entry name" value="LysM"/>
</dbReference>
<accession>A0A1M3TWD2</accession>
<dbReference type="InterPro" id="IPR036779">
    <property type="entry name" value="LysM_dom_sf"/>
</dbReference>
<dbReference type="AlphaFoldDB" id="A0A1M3TWD2"/>
<dbReference type="CDD" id="cd00118">
    <property type="entry name" value="LysM"/>
    <property type="match status" value="2"/>
</dbReference>
<evidence type="ECO:0000259" key="5">
    <source>
        <dbReference type="PROSITE" id="PS51782"/>
    </source>
</evidence>
<dbReference type="GO" id="GO:0008061">
    <property type="term" value="F:chitin binding"/>
    <property type="evidence" value="ECO:0007669"/>
    <property type="project" value="UniProtKB-KW"/>
</dbReference>
<evidence type="ECO:0000313" key="6">
    <source>
        <dbReference type="EMBL" id="OJZ91016.1"/>
    </source>
</evidence>
<dbReference type="InterPro" id="IPR052210">
    <property type="entry name" value="LysM1-like"/>
</dbReference>
<feature type="domain" description="LysM" evidence="5">
    <location>
        <begin position="28"/>
        <end position="72"/>
    </location>
</feature>
<dbReference type="PROSITE" id="PS51782">
    <property type="entry name" value="LYSM"/>
    <property type="match status" value="3"/>
</dbReference>
<feature type="domain" description="LysM" evidence="5">
    <location>
        <begin position="128"/>
        <end position="174"/>
    </location>
</feature>
<dbReference type="Gene3D" id="3.10.350.10">
    <property type="entry name" value="LysM domain"/>
    <property type="match status" value="3"/>
</dbReference>
<sequence>MQLKYLTVAGLAPGLVCALSKRTIECSFTTAASKGDTCDSFADVWGLSIEGLQQLNPSITCPDLDTTKLYCVIGTVSDDTSSTMSTTTMSSSTTSKSLVTTPSTITTTTAAVPTNSPAMPGIVDNCDEFYKVSSGDHCDTIAETYGITTAQLLSWNSEINDSCSNLWLDYYICIHVPGSTTTTPETPEPTEDPGSSPTPQMPGIVDNCDEYYKVASGDNCETISKSYGISTAQFKSWNTKVNDDCSNLWLDYYVCVHTPGTTTTTTAAPDPTNDPSSPTPQLPGIVENCKSFHLIKDGENFGPSLMKRESHLRNCASGTRSLMQHAMICGWDTMSASVFDYALASTFEEGFVYPYI</sequence>
<feature type="region of interest" description="Disordered" evidence="3">
    <location>
        <begin position="180"/>
        <end position="202"/>
    </location>
</feature>